<evidence type="ECO:0000313" key="2">
    <source>
        <dbReference type="EMBL" id="TRZ11135.1"/>
    </source>
</evidence>
<protein>
    <submittedName>
        <fullName evidence="2">Uncharacterized protein</fullName>
    </submittedName>
</protein>
<dbReference type="AlphaFoldDB" id="A0A8K1LEN3"/>
<feature type="compositionally biased region" description="Polar residues" evidence="1">
    <location>
        <begin position="1"/>
        <end position="14"/>
    </location>
</feature>
<name>A0A8K1LEN3_9PASS</name>
<dbReference type="Proteomes" id="UP000796761">
    <property type="component" value="Unassembled WGS sequence"/>
</dbReference>
<comment type="caution">
    <text evidence="2">The sequence shown here is derived from an EMBL/GenBank/DDBJ whole genome shotgun (WGS) entry which is preliminary data.</text>
</comment>
<reference evidence="2" key="1">
    <citation type="submission" date="2019-04" db="EMBL/GenBank/DDBJ databases">
        <title>Genome assembly of Zosterops borbonicus 15179.</title>
        <authorList>
            <person name="Leroy T."/>
            <person name="Anselmetti Y."/>
            <person name="Tilak M.-K."/>
            <person name="Nabholz B."/>
        </authorList>
    </citation>
    <scope>NUCLEOTIDE SEQUENCE</scope>
    <source>
        <strain evidence="2">HGM_15179</strain>
        <tissue evidence="2">Muscle</tissue>
    </source>
</reference>
<proteinExistence type="predicted"/>
<organism evidence="2 3">
    <name type="scientific">Zosterops borbonicus</name>
    <dbReference type="NCBI Taxonomy" id="364589"/>
    <lineage>
        <taxon>Eukaryota</taxon>
        <taxon>Metazoa</taxon>
        <taxon>Chordata</taxon>
        <taxon>Craniata</taxon>
        <taxon>Vertebrata</taxon>
        <taxon>Euteleostomi</taxon>
        <taxon>Archelosauria</taxon>
        <taxon>Archosauria</taxon>
        <taxon>Dinosauria</taxon>
        <taxon>Saurischia</taxon>
        <taxon>Theropoda</taxon>
        <taxon>Coelurosauria</taxon>
        <taxon>Aves</taxon>
        <taxon>Neognathae</taxon>
        <taxon>Neoaves</taxon>
        <taxon>Telluraves</taxon>
        <taxon>Australaves</taxon>
        <taxon>Passeriformes</taxon>
        <taxon>Sylvioidea</taxon>
        <taxon>Zosteropidae</taxon>
        <taxon>Zosterops</taxon>
    </lineage>
</organism>
<evidence type="ECO:0000256" key="1">
    <source>
        <dbReference type="SAM" id="MobiDB-lite"/>
    </source>
</evidence>
<feature type="region of interest" description="Disordered" evidence="1">
    <location>
        <begin position="1"/>
        <end position="31"/>
    </location>
</feature>
<gene>
    <name evidence="2" type="ORF">HGM15179_015965</name>
</gene>
<evidence type="ECO:0000313" key="3">
    <source>
        <dbReference type="Proteomes" id="UP000796761"/>
    </source>
</evidence>
<sequence>MTTQSPQCGSSSPNYRKPPKPMKTKEEEGNNFRLRAERLEKDLGVLVAAAEHEPRCAQVGRKDSGTWIGSGITCPAGPGWGLSPGEVTPPVLGSVLGLLMTKRTLRGWSVSTDENGTGKDLEHQEQLRELGKGLSREKRRLRGDLVALHNSLTGGDSQGVPGLTWSWNLESPSLFHLESPSLSHLESPSHLWMETPEMRTRVTTVTTGFGVKQKRNRNENDGISDDEIPALTHFCSAQWKWTQVHFYFSE</sequence>
<dbReference type="EMBL" id="SWJQ01000755">
    <property type="protein sequence ID" value="TRZ11135.1"/>
    <property type="molecule type" value="Genomic_DNA"/>
</dbReference>
<keyword evidence="3" id="KW-1185">Reference proteome</keyword>
<accession>A0A8K1LEN3</accession>